<dbReference type="InterPro" id="IPR039982">
    <property type="entry name" value="Ribosomal_mL65"/>
</dbReference>
<dbReference type="GO" id="GO:0005762">
    <property type="term" value="C:mitochondrial large ribosomal subunit"/>
    <property type="evidence" value="ECO:0007669"/>
    <property type="project" value="TreeGrafter"/>
</dbReference>
<reference evidence="6" key="1">
    <citation type="submission" date="2022-11" db="UniProtKB">
        <authorList>
            <consortium name="WormBaseParasite"/>
        </authorList>
    </citation>
    <scope>IDENTIFICATION</scope>
</reference>
<keyword evidence="2" id="KW-0689">Ribosomal protein</keyword>
<accession>A0A915M574</accession>
<evidence type="ECO:0000313" key="5">
    <source>
        <dbReference type="Proteomes" id="UP000887561"/>
    </source>
</evidence>
<dbReference type="Pfam" id="PF07147">
    <property type="entry name" value="PDCD9"/>
    <property type="match status" value="1"/>
</dbReference>
<keyword evidence="5" id="KW-1185">Reference proteome</keyword>
<evidence type="ECO:0000256" key="3">
    <source>
        <dbReference type="ARBA" id="ARBA00023128"/>
    </source>
</evidence>
<dbReference type="PANTHER" id="PTHR13014:SF3">
    <property type="entry name" value="LARGE RIBOSOMAL SUBUNIT PROTEIN ML65"/>
    <property type="match status" value="1"/>
</dbReference>
<keyword evidence="3" id="KW-0496">Mitochondrion</keyword>
<proteinExistence type="predicted"/>
<dbReference type="WBParaSite" id="scaffold27693_cov206.g20604">
    <property type="protein sequence ID" value="scaffold27693_cov206.g20604"/>
    <property type="gene ID" value="scaffold27693_cov206.g20604"/>
</dbReference>
<dbReference type="Proteomes" id="UP000887561">
    <property type="component" value="Unplaced"/>
</dbReference>
<protein>
    <submittedName>
        <fullName evidence="6">Uncharacterized protein</fullName>
    </submittedName>
</protein>
<dbReference type="InterPro" id="IPR010793">
    <property type="entry name" value="Ribosomal_mL37/mL65"/>
</dbReference>
<evidence type="ECO:0000256" key="1">
    <source>
        <dbReference type="ARBA" id="ARBA00004173"/>
    </source>
</evidence>
<dbReference type="AlphaFoldDB" id="A0A915M574"/>
<keyword evidence="4" id="KW-0687">Ribonucleoprotein</keyword>
<name>A0A915M574_MELJA</name>
<evidence type="ECO:0000256" key="2">
    <source>
        <dbReference type="ARBA" id="ARBA00022980"/>
    </source>
</evidence>
<evidence type="ECO:0000313" key="6">
    <source>
        <dbReference type="WBParaSite" id="scaffold27693_cov206.g20604"/>
    </source>
</evidence>
<dbReference type="GO" id="GO:0006412">
    <property type="term" value="P:translation"/>
    <property type="evidence" value="ECO:0007669"/>
    <property type="project" value="InterPro"/>
</dbReference>
<dbReference type="GO" id="GO:0003735">
    <property type="term" value="F:structural constituent of ribosome"/>
    <property type="evidence" value="ECO:0007669"/>
    <property type="project" value="InterPro"/>
</dbReference>
<dbReference type="PANTHER" id="PTHR13014">
    <property type="entry name" value="MITOCHONDRIAL 28S RIBOSOMAL PROTEIN S30/P52 PRO-APOTOTIC PROTEIN"/>
    <property type="match status" value="1"/>
</dbReference>
<evidence type="ECO:0000256" key="4">
    <source>
        <dbReference type="ARBA" id="ARBA00023274"/>
    </source>
</evidence>
<sequence>IFDFSDDRLNSPLFPETTENGGEHLNLEDDVIFNPRVFNLHPEMDILWQCPGYEYDSETHTSGRLAIKDISPIFQNLINWKVEQGSEWNETLNDCVKATAISSLFNWLNAQAHCLGNTQYTDITSPITSQLILSDGKYFWFAVGQLNTIAINIDVEGEGFDNPRTNCCYFDGPYLLYNSFDRLDNASTISYKFTHKTSKSFKKSGLNPAVLHRILQMTIETEEQLLAALGENNGSSKSSAGTGLLASLGLNTRNSIIGNRGKVDEIRNCCWEGTYLGTTGGFALATKEILSYEGATKLPAKKIFAIGA</sequence>
<comment type="subcellular location">
    <subcellularLocation>
        <location evidence="1">Mitochondrion</location>
    </subcellularLocation>
</comment>
<organism evidence="5 6">
    <name type="scientific">Meloidogyne javanica</name>
    <name type="common">Root-knot nematode worm</name>
    <dbReference type="NCBI Taxonomy" id="6303"/>
    <lineage>
        <taxon>Eukaryota</taxon>
        <taxon>Metazoa</taxon>
        <taxon>Ecdysozoa</taxon>
        <taxon>Nematoda</taxon>
        <taxon>Chromadorea</taxon>
        <taxon>Rhabditida</taxon>
        <taxon>Tylenchina</taxon>
        <taxon>Tylenchomorpha</taxon>
        <taxon>Tylenchoidea</taxon>
        <taxon>Meloidogynidae</taxon>
        <taxon>Meloidogyninae</taxon>
        <taxon>Meloidogyne</taxon>
        <taxon>Meloidogyne incognita group</taxon>
    </lineage>
</organism>